<keyword evidence="1 4" id="KW-0489">Methyltransferase</keyword>
<dbReference type="SUPFAM" id="SSF53335">
    <property type="entry name" value="S-adenosyl-L-methionine-dependent methyltransferases"/>
    <property type="match status" value="1"/>
</dbReference>
<dbReference type="Proteomes" id="UP000008466">
    <property type="component" value="Chromosome"/>
</dbReference>
<dbReference type="Gene3D" id="2.40.50.1070">
    <property type="match status" value="1"/>
</dbReference>
<dbReference type="EMBL" id="CP002541">
    <property type="protein sequence ID" value="ADY11980.1"/>
    <property type="molecule type" value="Genomic_DNA"/>
</dbReference>
<protein>
    <submittedName>
        <fullName evidence="6">RNA methyltransferase, TrmA family</fullName>
    </submittedName>
</protein>
<feature type="active site" evidence="5">
    <location>
        <position position="341"/>
    </location>
</feature>
<dbReference type="InterPro" id="IPR010280">
    <property type="entry name" value="U5_MeTrfase_fam"/>
</dbReference>
<dbReference type="InterPro" id="IPR030391">
    <property type="entry name" value="MeTrfase_TrmA_CS"/>
</dbReference>
<evidence type="ECO:0000313" key="6">
    <source>
        <dbReference type="EMBL" id="ADY11980.1"/>
    </source>
</evidence>
<dbReference type="InterPro" id="IPR029063">
    <property type="entry name" value="SAM-dependent_MTases_sf"/>
</dbReference>
<evidence type="ECO:0000256" key="5">
    <source>
        <dbReference type="PROSITE-ProRule" id="PRU10015"/>
    </source>
</evidence>
<dbReference type="eggNOG" id="COG2265">
    <property type="taxonomic scope" value="Bacteria"/>
</dbReference>
<comment type="similarity">
    <text evidence="4">Belongs to the class I-like SAM-binding methyltransferase superfamily. RNA M5U methyltransferase family.</text>
</comment>
<accession>F0RXD0</accession>
<dbReference type="Pfam" id="PF05958">
    <property type="entry name" value="tRNA_U5-meth_tr"/>
    <property type="match status" value="1"/>
</dbReference>
<proteinExistence type="inferred from homology"/>
<keyword evidence="7" id="KW-1185">Reference proteome</keyword>
<dbReference type="FunFam" id="3.40.50.150:FF:000009">
    <property type="entry name" value="23S rRNA (Uracil(1939)-C(5))-methyltransferase RlmD"/>
    <property type="match status" value="1"/>
</dbReference>
<dbReference type="PANTHER" id="PTHR11061">
    <property type="entry name" value="RNA M5U METHYLTRANSFERASE"/>
    <property type="match status" value="1"/>
</dbReference>
<reference evidence="7" key="1">
    <citation type="submission" date="2011-02" db="EMBL/GenBank/DDBJ databases">
        <title>Complete sequence of Spirochaeta sp. Buddy.</title>
        <authorList>
            <person name="Lucas S."/>
            <person name="Copeland A."/>
            <person name="Lapidus A."/>
            <person name="Cheng J.-F."/>
            <person name="Goodwin L."/>
            <person name="Pitluck S."/>
            <person name="Zeytun A."/>
            <person name="Detter J.C."/>
            <person name="Han C."/>
            <person name="Tapia R."/>
            <person name="Land M."/>
            <person name="Hauser L."/>
            <person name="Kyrpides N."/>
            <person name="Ivanova N."/>
            <person name="Mikhailova N."/>
            <person name="Pagani I."/>
            <person name="Ritalahti K.M."/>
            <person name="Loeffler F.E."/>
            <person name="Woyke T."/>
        </authorList>
    </citation>
    <scope>NUCLEOTIDE SEQUENCE [LARGE SCALE GENOMIC DNA]</scope>
    <source>
        <strain evidence="7">ATCC BAA-1886 / DSM 22777 / Buddy</strain>
    </source>
</reference>
<dbReference type="PROSITE" id="PS51687">
    <property type="entry name" value="SAM_MT_RNA_M5U"/>
    <property type="match status" value="1"/>
</dbReference>
<evidence type="ECO:0000256" key="1">
    <source>
        <dbReference type="ARBA" id="ARBA00022603"/>
    </source>
</evidence>
<dbReference type="FunFam" id="2.40.50.1070:FF:000003">
    <property type="entry name" value="23S rRNA (Uracil-5-)-methyltransferase RumA"/>
    <property type="match status" value="1"/>
</dbReference>
<dbReference type="HOGENOM" id="CLU_014689_7_1_12"/>
<keyword evidence="3 4" id="KW-0949">S-adenosyl-L-methionine</keyword>
<dbReference type="Gene3D" id="3.40.50.150">
    <property type="entry name" value="Vaccinia Virus protein VP39"/>
    <property type="match status" value="1"/>
</dbReference>
<dbReference type="PANTHER" id="PTHR11061:SF30">
    <property type="entry name" value="TRNA (URACIL(54)-C(5))-METHYLTRANSFERASE"/>
    <property type="match status" value="1"/>
</dbReference>
<dbReference type="GO" id="GO:0070041">
    <property type="term" value="F:rRNA (uridine-C5-)-methyltransferase activity"/>
    <property type="evidence" value="ECO:0007669"/>
    <property type="project" value="TreeGrafter"/>
</dbReference>
<feature type="binding site" evidence="4">
    <location>
        <position position="244"/>
    </location>
    <ligand>
        <name>S-adenosyl-L-methionine</name>
        <dbReference type="ChEBI" id="CHEBI:59789"/>
    </ligand>
</feature>
<feature type="active site" description="Nucleophile" evidence="4">
    <location>
        <position position="341"/>
    </location>
</feature>
<feature type="binding site" evidence="4">
    <location>
        <position position="215"/>
    </location>
    <ligand>
        <name>S-adenosyl-L-methionine</name>
        <dbReference type="ChEBI" id="CHEBI:59789"/>
    </ligand>
</feature>
<dbReference type="NCBIfam" id="TIGR00479">
    <property type="entry name" value="rumA"/>
    <property type="match status" value="1"/>
</dbReference>
<dbReference type="RefSeq" id="WP_013605833.1">
    <property type="nucleotide sequence ID" value="NC_015152.1"/>
</dbReference>
<dbReference type="PROSITE" id="PS01230">
    <property type="entry name" value="TRMA_1"/>
    <property type="match status" value="1"/>
</dbReference>
<dbReference type="InterPro" id="IPR030390">
    <property type="entry name" value="MeTrfase_TrmA_AS"/>
</dbReference>
<evidence type="ECO:0000256" key="4">
    <source>
        <dbReference type="PROSITE-ProRule" id="PRU01024"/>
    </source>
</evidence>
<keyword evidence="2 4" id="KW-0808">Transferase</keyword>
<evidence type="ECO:0000256" key="2">
    <source>
        <dbReference type="ARBA" id="ARBA00022679"/>
    </source>
</evidence>
<dbReference type="GO" id="GO:0070475">
    <property type="term" value="P:rRNA base methylation"/>
    <property type="evidence" value="ECO:0007669"/>
    <property type="project" value="TreeGrafter"/>
</dbReference>
<gene>
    <name evidence="6" type="ordered locus">SpiBuddy_0137</name>
</gene>
<sequence length="390" mass="44049">MKRYAKCPLARTCGACQLMDYSYSKQLEMKMAYLEDLLGQFGPIAPIQGMDDPTSYRTKVQATFGYDWKDSLVSGIYQEGTHLLVPIRTCMVQHPLADSILKTIRNLATRFQITAYDEDEGYGYLRHVLIKISRKTNEAMVVLVCAQWPIPSSDNFIAALKQQHPEITTIALNMNREQTSMVLSEIPIKVLWGKGYIEEELCSLTFRISHSSFFQVNVEQAQVLYTLAMRMAQIDNDDVVVDAYCGTGTIALIAAKEGAKQVIGIESNEQAVEDAKLNAERNNLTNAEFICADASAHLKEMSKAKQSCDVLFLDPPRSGSDERFLAAAIRLAPKRIVYISCNPKTLERDLRYLLRFSDYEVSGIQPVDMFPHTEHLETVVLMTRRFDLDN</sequence>
<dbReference type="AlphaFoldDB" id="F0RXD0"/>
<dbReference type="OrthoDB" id="9804590at2"/>
<name>F0RXD0_SPHGB</name>
<dbReference type="KEGG" id="sbu:SpiBuddy_0137"/>
<organism evidence="6 7">
    <name type="scientific">Sphaerochaeta globosa (strain ATCC BAA-1886 / DSM 22777 / Buddy)</name>
    <name type="common">Spirochaeta sp. (strain Buddy)</name>
    <dbReference type="NCBI Taxonomy" id="158189"/>
    <lineage>
        <taxon>Bacteria</taxon>
        <taxon>Pseudomonadati</taxon>
        <taxon>Spirochaetota</taxon>
        <taxon>Spirochaetia</taxon>
        <taxon>Spirochaetales</taxon>
        <taxon>Sphaerochaetaceae</taxon>
        <taxon>Sphaerochaeta</taxon>
    </lineage>
</organism>
<dbReference type="PROSITE" id="PS01231">
    <property type="entry name" value="TRMA_2"/>
    <property type="match status" value="1"/>
</dbReference>
<dbReference type="CDD" id="cd02440">
    <property type="entry name" value="AdoMet_MTases"/>
    <property type="match status" value="1"/>
</dbReference>
<evidence type="ECO:0000313" key="7">
    <source>
        <dbReference type="Proteomes" id="UP000008466"/>
    </source>
</evidence>
<feature type="binding site" evidence="4">
    <location>
        <position position="266"/>
    </location>
    <ligand>
        <name>S-adenosyl-L-methionine</name>
        <dbReference type="ChEBI" id="CHEBI:59789"/>
    </ligand>
</feature>
<evidence type="ECO:0000256" key="3">
    <source>
        <dbReference type="ARBA" id="ARBA00022691"/>
    </source>
</evidence>
<feature type="binding site" evidence="4">
    <location>
        <position position="314"/>
    </location>
    <ligand>
        <name>S-adenosyl-L-methionine</name>
        <dbReference type="ChEBI" id="CHEBI:59789"/>
    </ligand>
</feature>
<dbReference type="STRING" id="158189.SpiBuddy_0137"/>